<feature type="domain" description="Enolase N-terminal" evidence="10">
    <location>
        <begin position="3"/>
        <end position="134"/>
    </location>
</feature>
<name>A0A6J0BID8_NEOLC</name>
<dbReference type="Proteomes" id="UP000829291">
    <property type="component" value="Chromosome 2"/>
</dbReference>
<dbReference type="RefSeq" id="XP_015514529.2">
    <property type="nucleotide sequence ID" value="XM_015659043.2"/>
</dbReference>
<evidence type="ECO:0000256" key="5">
    <source>
        <dbReference type="ARBA" id="ARBA00022842"/>
    </source>
</evidence>
<evidence type="ECO:0000256" key="1">
    <source>
        <dbReference type="ARBA" id="ARBA00005031"/>
    </source>
</evidence>
<accession>A0A6J0BID8</accession>
<dbReference type="Gene3D" id="3.20.20.120">
    <property type="entry name" value="Enolase-like C-terminal domain"/>
    <property type="match status" value="1"/>
</dbReference>
<protein>
    <recommendedName>
        <fullName evidence="4">Enolase</fullName>
        <ecNumber evidence="3">4.2.1.11</ecNumber>
    </recommendedName>
    <alternativeName>
        <fullName evidence="8">2-phospho-D-glycerate hydro-lyase</fullName>
    </alternativeName>
    <alternativeName>
        <fullName evidence="9">2-phosphoglycerate dehydratase</fullName>
    </alternativeName>
</protein>
<dbReference type="GO" id="GO:0000287">
    <property type="term" value="F:magnesium ion binding"/>
    <property type="evidence" value="ECO:0007669"/>
    <property type="project" value="InterPro"/>
</dbReference>
<evidence type="ECO:0000256" key="9">
    <source>
        <dbReference type="ARBA" id="ARBA00032132"/>
    </source>
</evidence>
<dbReference type="Pfam" id="PF03952">
    <property type="entry name" value="Enolase_N"/>
    <property type="match status" value="1"/>
</dbReference>
<dbReference type="GO" id="GO:0006096">
    <property type="term" value="P:glycolytic process"/>
    <property type="evidence" value="ECO:0007669"/>
    <property type="project" value="UniProtKB-UniPathway"/>
</dbReference>
<dbReference type="UniPathway" id="UPA00109">
    <property type="reaction ID" value="UER00187"/>
</dbReference>
<keyword evidence="7" id="KW-0456">Lyase</keyword>
<dbReference type="InterPro" id="IPR000941">
    <property type="entry name" value="Enolase"/>
</dbReference>
<sequence length="182" mass="19794">MPIQKLKARQIFDSRGDPTLEVDLVTDIGLLRSSVPCVFSPNPNEATELRDNNEASYNGRSVFKAVEIVNNVIAPELLRSKLEVCQQREIDNLMTSLDGTDNKSRLGANAILAVSVACCKGGAAKRGLPLYRYIAELSENTEIIIPVPAFNVISGGKYAGNSLACQEFMILPTGIHIQLYVA</sequence>
<dbReference type="PANTHER" id="PTHR11902">
    <property type="entry name" value="ENOLASE"/>
    <property type="match status" value="1"/>
</dbReference>
<evidence type="ECO:0000256" key="4">
    <source>
        <dbReference type="ARBA" id="ARBA00017068"/>
    </source>
</evidence>
<evidence type="ECO:0000256" key="8">
    <source>
        <dbReference type="ARBA" id="ARBA00031125"/>
    </source>
</evidence>
<organism evidence="12">
    <name type="scientific">Neodiprion lecontei</name>
    <name type="common">Redheaded pine sawfly</name>
    <dbReference type="NCBI Taxonomy" id="441921"/>
    <lineage>
        <taxon>Eukaryota</taxon>
        <taxon>Metazoa</taxon>
        <taxon>Ecdysozoa</taxon>
        <taxon>Arthropoda</taxon>
        <taxon>Hexapoda</taxon>
        <taxon>Insecta</taxon>
        <taxon>Pterygota</taxon>
        <taxon>Neoptera</taxon>
        <taxon>Endopterygota</taxon>
        <taxon>Hymenoptera</taxon>
        <taxon>Tenthredinoidea</taxon>
        <taxon>Diprionidae</taxon>
        <taxon>Diprioninae</taxon>
        <taxon>Neodiprion</taxon>
    </lineage>
</organism>
<dbReference type="Pfam" id="PF00113">
    <property type="entry name" value="Enolase_C"/>
    <property type="match status" value="1"/>
</dbReference>
<evidence type="ECO:0000313" key="11">
    <source>
        <dbReference type="Proteomes" id="UP000829291"/>
    </source>
</evidence>
<dbReference type="InterPro" id="IPR029017">
    <property type="entry name" value="Enolase-like_N"/>
</dbReference>
<dbReference type="GO" id="GO:0000015">
    <property type="term" value="C:phosphopyruvate hydratase complex"/>
    <property type="evidence" value="ECO:0007669"/>
    <property type="project" value="InterPro"/>
</dbReference>
<dbReference type="GeneID" id="107220444"/>
<dbReference type="GO" id="GO:0004634">
    <property type="term" value="F:phosphopyruvate hydratase activity"/>
    <property type="evidence" value="ECO:0007669"/>
    <property type="project" value="UniProtKB-EC"/>
</dbReference>
<dbReference type="SUPFAM" id="SSF54826">
    <property type="entry name" value="Enolase N-terminal domain-like"/>
    <property type="match status" value="1"/>
</dbReference>
<evidence type="ECO:0000256" key="6">
    <source>
        <dbReference type="ARBA" id="ARBA00023152"/>
    </source>
</evidence>
<dbReference type="KEGG" id="nlo:107220444"/>
<evidence type="ECO:0000256" key="3">
    <source>
        <dbReference type="ARBA" id="ARBA00012058"/>
    </source>
</evidence>
<gene>
    <name evidence="12" type="primary">LOC107220444</name>
</gene>
<dbReference type="EC" id="4.2.1.11" evidence="3"/>
<dbReference type="Gene3D" id="3.30.390.10">
    <property type="entry name" value="Enolase-like, N-terminal domain"/>
    <property type="match status" value="1"/>
</dbReference>
<dbReference type="SUPFAM" id="SSF51604">
    <property type="entry name" value="Enolase C-terminal domain-like"/>
    <property type="match status" value="1"/>
</dbReference>
<comment type="pathway">
    <text evidence="1">Carbohydrate degradation; glycolysis; pyruvate from D-glyceraldehyde 3-phosphate: step 4/5.</text>
</comment>
<keyword evidence="11" id="KW-1185">Reference proteome</keyword>
<keyword evidence="5" id="KW-0460">Magnesium</keyword>
<dbReference type="InterPro" id="IPR020810">
    <property type="entry name" value="Enolase_C"/>
</dbReference>
<dbReference type="SMART" id="SM01193">
    <property type="entry name" value="Enolase_N"/>
    <property type="match status" value="1"/>
</dbReference>
<evidence type="ECO:0000259" key="10">
    <source>
        <dbReference type="SMART" id="SM01193"/>
    </source>
</evidence>
<keyword evidence="6" id="KW-0324">Glycolysis</keyword>
<reference evidence="12" key="1">
    <citation type="submission" date="2025-08" db="UniProtKB">
        <authorList>
            <consortium name="RefSeq"/>
        </authorList>
    </citation>
    <scope>IDENTIFICATION</scope>
    <source>
        <tissue evidence="12">Thorax and Abdomen</tissue>
    </source>
</reference>
<evidence type="ECO:0000313" key="12">
    <source>
        <dbReference type="RefSeq" id="XP_015514529.2"/>
    </source>
</evidence>
<dbReference type="PANTHER" id="PTHR11902:SF1">
    <property type="entry name" value="ENOLASE"/>
    <property type="match status" value="1"/>
</dbReference>
<dbReference type="InterPro" id="IPR020811">
    <property type="entry name" value="Enolase_N"/>
</dbReference>
<dbReference type="PRINTS" id="PR00148">
    <property type="entry name" value="ENOLASE"/>
</dbReference>
<dbReference type="OrthoDB" id="1739814at2759"/>
<dbReference type="InParanoid" id="A0A6J0BID8"/>
<dbReference type="InterPro" id="IPR036849">
    <property type="entry name" value="Enolase-like_C_sf"/>
</dbReference>
<evidence type="ECO:0000256" key="7">
    <source>
        <dbReference type="ARBA" id="ARBA00023239"/>
    </source>
</evidence>
<dbReference type="AlphaFoldDB" id="A0A6J0BID8"/>
<comment type="similarity">
    <text evidence="2">Belongs to the enolase family.</text>
</comment>
<proteinExistence type="inferred from homology"/>
<evidence type="ECO:0000256" key="2">
    <source>
        <dbReference type="ARBA" id="ARBA00009604"/>
    </source>
</evidence>